<comment type="similarity">
    <text evidence="2">Belongs to the transferase hexapeptide repeat family.</text>
</comment>
<protein>
    <recommendedName>
        <fullName evidence="4">Serine acetyltransferase</fullName>
        <ecNumber evidence="3">2.3.1.30</ecNumber>
    </recommendedName>
</protein>
<dbReference type="Pfam" id="PF06426">
    <property type="entry name" value="SATase_N"/>
    <property type="match status" value="1"/>
</dbReference>
<dbReference type="PANTHER" id="PTHR42811">
    <property type="entry name" value="SERINE ACETYLTRANSFERASE"/>
    <property type="match status" value="1"/>
</dbReference>
<evidence type="ECO:0000256" key="2">
    <source>
        <dbReference type="ARBA" id="ARBA00007274"/>
    </source>
</evidence>
<reference evidence="12 13" key="1">
    <citation type="journal article" date="2009" name="J. Bacteriol.">
        <title>Genome sequences of three Agrobacterium biovars help elucidate the evolution of multichromosome genomes in bacteria.</title>
        <authorList>
            <person name="Slater S.C."/>
            <person name="Goldman B.S."/>
            <person name="Goodner B."/>
            <person name="Setubal J.C."/>
            <person name="Farrand S.K."/>
            <person name="Nester E.W."/>
            <person name="Burr T.J."/>
            <person name="Banta L."/>
            <person name="Dickerman A.W."/>
            <person name="Paulsen I."/>
            <person name="Otten L."/>
            <person name="Suen G."/>
            <person name="Welch R."/>
            <person name="Almeida N.F."/>
            <person name="Arnold F."/>
            <person name="Burton O.T."/>
            <person name="Du Z."/>
            <person name="Ewing A."/>
            <person name="Godsy E."/>
            <person name="Heisel S."/>
            <person name="Houmiel K.L."/>
            <person name="Jhaveri J."/>
            <person name="Lu J."/>
            <person name="Miller N.M."/>
            <person name="Norton S."/>
            <person name="Chen Q."/>
            <person name="Phoolcharoen W."/>
            <person name="Ohlin V."/>
            <person name="Ondrusek D."/>
            <person name="Pride N."/>
            <person name="Stricklin S.L."/>
            <person name="Sun J."/>
            <person name="Wheeler C."/>
            <person name="Wilson L."/>
            <person name="Zhu H."/>
            <person name="Wood D.W."/>
        </authorList>
    </citation>
    <scope>NUCLEOTIDE SEQUENCE [LARGE SCALE GENOMIC DNA]</scope>
    <source>
        <strain evidence="13">K84 / ATCC BAA-868</strain>
        <plasmid evidence="12 13">pAtK84c</plasmid>
    </source>
</reference>
<evidence type="ECO:0000256" key="4">
    <source>
        <dbReference type="ARBA" id="ARBA00018522"/>
    </source>
</evidence>
<dbReference type="HOGENOM" id="CLU_051638_0_1_5"/>
<dbReference type="AlphaFoldDB" id="B9JQJ4"/>
<geneLocation type="plasmid" evidence="12 13">
    <name>pAtK84c</name>
</geneLocation>
<gene>
    <name evidence="12" type="primary">cysE</name>
    <name evidence="12" type="ordered locus">Arad_12452</name>
</gene>
<keyword evidence="5" id="KW-0028">Amino-acid biosynthesis</keyword>
<evidence type="ECO:0000256" key="3">
    <source>
        <dbReference type="ARBA" id="ARBA00013266"/>
    </source>
</evidence>
<keyword evidence="12" id="KW-0614">Plasmid</keyword>
<keyword evidence="6 12" id="KW-0808">Transferase</keyword>
<dbReference type="Gene3D" id="2.160.10.10">
    <property type="entry name" value="Hexapeptide repeat proteins"/>
    <property type="match status" value="1"/>
</dbReference>
<dbReference type="NCBIfam" id="NF041874">
    <property type="entry name" value="EPS_EpsC"/>
    <property type="match status" value="1"/>
</dbReference>
<dbReference type="InterPro" id="IPR005881">
    <property type="entry name" value="Ser_O-AcTrfase"/>
</dbReference>
<accession>B9JQJ4</accession>
<comment type="catalytic activity">
    <reaction evidence="9">
        <text>L-serine + acetyl-CoA = O-acetyl-L-serine + CoA</text>
        <dbReference type="Rhea" id="RHEA:24560"/>
        <dbReference type="ChEBI" id="CHEBI:33384"/>
        <dbReference type="ChEBI" id="CHEBI:57287"/>
        <dbReference type="ChEBI" id="CHEBI:57288"/>
        <dbReference type="ChEBI" id="CHEBI:58340"/>
        <dbReference type="EC" id="2.3.1.30"/>
    </reaction>
</comment>
<keyword evidence="7" id="KW-0677">Repeat</keyword>
<organism evidence="12 13">
    <name type="scientific">Rhizobium rhizogenes (strain K84 / ATCC BAA-868)</name>
    <name type="common">Agrobacterium radiobacter</name>
    <dbReference type="NCBI Taxonomy" id="311403"/>
    <lineage>
        <taxon>Bacteria</taxon>
        <taxon>Pseudomonadati</taxon>
        <taxon>Pseudomonadota</taxon>
        <taxon>Alphaproteobacteria</taxon>
        <taxon>Hyphomicrobiales</taxon>
        <taxon>Rhizobiaceae</taxon>
        <taxon>Rhizobium/Agrobacterium group</taxon>
        <taxon>Rhizobium</taxon>
    </lineage>
</organism>
<dbReference type="GO" id="GO:0009001">
    <property type="term" value="F:serine O-acetyltransferase activity"/>
    <property type="evidence" value="ECO:0007669"/>
    <property type="project" value="UniProtKB-EC"/>
</dbReference>
<evidence type="ECO:0000256" key="7">
    <source>
        <dbReference type="ARBA" id="ARBA00022737"/>
    </source>
</evidence>
<evidence type="ECO:0000313" key="12">
    <source>
        <dbReference type="EMBL" id="ACM31413.1"/>
    </source>
</evidence>
<proteinExistence type="inferred from homology"/>
<evidence type="ECO:0000256" key="10">
    <source>
        <dbReference type="SAM" id="MobiDB-lite"/>
    </source>
</evidence>
<keyword evidence="8" id="KW-0012">Acyltransferase</keyword>
<feature type="region of interest" description="Disordered" evidence="10">
    <location>
        <begin position="274"/>
        <end position="294"/>
    </location>
</feature>
<dbReference type="PROSITE" id="PS00101">
    <property type="entry name" value="HEXAPEP_TRANSFERASES"/>
    <property type="match status" value="1"/>
</dbReference>
<dbReference type="EC" id="2.3.1.30" evidence="3"/>
<feature type="domain" description="Serine acetyltransferase N-terminal" evidence="11">
    <location>
        <begin position="36"/>
        <end position="140"/>
    </location>
</feature>
<dbReference type="GO" id="GO:0005737">
    <property type="term" value="C:cytoplasm"/>
    <property type="evidence" value="ECO:0007669"/>
    <property type="project" value="InterPro"/>
</dbReference>
<dbReference type="FunFam" id="2.160.10.10:FF:000002">
    <property type="entry name" value="Serine acetyltransferase"/>
    <property type="match status" value="1"/>
</dbReference>
<dbReference type="SMART" id="SM00971">
    <property type="entry name" value="SATase_N"/>
    <property type="match status" value="1"/>
</dbReference>
<comment type="pathway">
    <text evidence="1">Amino-acid biosynthesis; L-cysteine biosynthesis; L-cysteine from L-serine: step 1/2.</text>
</comment>
<evidence type="ECO:0000313" key="13">
    <source>
        <dbReference type="Proteomes" id="UP000001600"/>
    </source>
</evidence>
<evidence type="ECO:0000256" key="6">
    <source>
        <dbReference type="ARBA" id="ARBA00022679"/>
    </source>
</evidence>
<dbReference type="InterPro" id="IPR018357">
    <property type="entry name" value="Hexapep_transf_CS"/>
</dbReference>
<dbReference type="GO" id="GO:0006535">
    <property type="term" value="P:cysteine biosynthetic process from serine"/>
    <property type="evidence" value="ECO:0007669"/>
    <property type="project" value="InterPro"/>
</dbReference>
<dbReference type="InterPro" id="IPR011004">
    <property type="entry name" value="Trimer_LpxA-like_sf"/>
</dbReference>
<name>B9JQJ4_RHIR8</name>
<dbReference type="KEGG" id="ara:Arad_12452"/>
<dbReference type="UniPathway" id="UPA00136">
    <property type="reaction ID" value="UER00199"/>
</dbReference>
<dbReference type="InterPro" id="IPR053376">
    <property type="entry name" value="Serine_acetyltransferase"/>
</dbReference>
<dbReference type="Proteomes" id="UP000001600">
    <property type="component" value="Plasmid pAtK84c"/>
</dbReference>
<sequence length="294" mass="31193">MTTQTALPGPFGRESALAKTIIGEGAIVGHFPSEVLWTTLCVEARTVADNDPRLAQAMNSNILVHPTFARGLAYRFSETLANRDVDAGVLTSLSLDVFQSSPEIITSAVLDLQAVYDRDPSTSELLIPFLYFKGFLALQGHRIAHWLWRVNKKHMARHIQSRTCEVLSIDIHPAAHMGSGIMLDHGNGLVIGETAIVDDDVSILQDVTLGGTGKETGDRHPKIRRGALIGAGAKILGNIEIGVGAKVGAGSVVVSAVSAHTSVAGVPARVVGRPKSDLPGVTMEQPTADPDYAI</sequence>
<dbReference type="NCBIfam" id="TIGR01172">
    <property type="entry name" value="cysE"/>
    <property type="match status" value="1"/>
</dbReference>
<evidence type="ECO:0000256" key="5">
    <source>
        <dbReference type="ARBA" id="ARBA00022605"/>
    </source>
</evidence>
<dbReference type="InterPro" id="IPR042122">
    <property type="entry name" value="Ser_AcTrfase_N_sf"/>
</dbReference>
<dbReference type="Gene3D" id="1.10.3130.10">
    <property type="entry name" value="serine acetyltransferase, domain 1"/>
    <property type="match status" value="1"/>
</dbReference>
<dbReference type="EMBL" id="CP000631">
    <property type="protein sequence ID" value="ACM31413.1"/>
    <property type="molecule type" value="Genomic_DNA"/>
</dbReference>
<evidence type="ECO:0000256" key="8">
    <source>
        <dbReference type="ARBA" id="ARBA00023315"/>
    </source>
</evidence>
<dbReference type="InterPro" id="IPR045304">
    <property type="entry name" value="LbH_SAT"/>
</dbReference>
<dbReference type="CDD" id="cd03354">
    <property type="entry name" value="LbH_SAT"/>
    <property type="match status" value="1"/>
</dbReference>
<evidence type="ECO:0000259" key="11">
    <source>
        <dbReference type="SMART" id="SM00971"/>
    </source>
</evidence>
<dbReference type="InterPro" id="IPR010493">
    <property type="entry name" value="Ser_AcTrfase_N"/>
</dbReference>
<dbReference type="RefSeq" id="WP_012653405.1">
    <property type="nucleotide sequence ID" value="NC_011987.1"/>
</dbReference>
<evidence type="ECO:0000256" key="1">
    <source>
        <dbReference type="ARBA" id="ARBA00004876"/>
    </source>
</evidence>
<evidence type="ECO:0000256" key="9">
    <source>
        <dbReference type="ARBA" id="ARBA00049486"/>
    </source>
</evidence>
<dbReference type="SUPFAM" id="SSF51161">
    <property type="entry name" value="Trimeric LpxA-like enzymes"/>
    <property type="match status" value="1"/>
</dbReference>